<evidence type="ECO:0000256" key="1">
    <source>
        <dbReference type="PIRSR" id="PIRSR006816-2"/>
    </source>
</evidence>
<dbReference type="InterPro" id="IPR017927">
    <property type="entry name" value="FAD-bd_FR_type"/>
</dbReference>
<dbReference type="InterPro" id="IPR012165">
    <property type="entry name" value="Cyt_c3_hydrogenase_gsu"/>
</dbReference>
<dbReference type="PATRIC" id="fig|608538.5.peg.582"/>
<dbReference type="GO" id="GO:0016491">
    <property type="term" value="F:oxidoreductase activity"/>
    <property type="evidence" value="ECO:0007669"/>
    <property type="project" value="InterPro"/>
</dbReference>
<evidence type="ECO:0000313" key="4">
    <source>
        <dbReference type="Proteomes" id="UP000002574"/>
    </source>
</evidence>
<keyword evidence="1" id="KW-0408">Iron</keyword>
<dbReference type="PANTHER" id="PTHR43513:SF3">
    <property type="entry name" value="DIHYDROOROTATE DEHYDROGENASE B (NAD(+)), ELECTRON TRANSFER SUBUNIT-RELATED"/>
    <property type="match status" value="1"/>
</dbReference>
<reference evidence="3 4" key="1">
    <citation type="journal article" date="2010" name="J. Bacteriol.">
        <title>Complete genome sequence of the thermophilic, obligately chemolithoautotrophic hydrogen-oxidizing bacterium Hydrogenobacter thermophilus TK-6.</title>
        <authorList>
            <person name="Arai H."/>
            <person name="Kanbe H."/>
            <person name="Ishii M."/>
            <person name="Igarashi Y."/>
        </authorList>
    </citation>
    <scope>NUCLEOTIDE SEQUENCE [LARGE SCALE GENOMIC DNA]</scope>
    <source>
        <strain evidence="4">DSM 6534 / IAM 12695 / TK-6 [Tokyo]</strain>
    </source>
</reference>
<dbReference type="Pfam" id="PF10418">
    <property type="entry name" value="DHODB_Fe-S_bind"/>
    <property type="match status" value="1"/>
</dbReference>
<gene>
    <name evidence="3" type="ordered locus">HTH_0580</name>
</gene>
<dbReference type="GO" id="GO:0051537">
    <property type="term" value="F:2 iron, 2 sulfur cluster binding"/>
    <property type="evidence" value="ECO:0007669"/>
    <property type="project" value="UniProtKB-KW"/>
</dbReference>
<dbReference type="Gene3D" id="3.40.50.80">
    <property type="entry name" value="Nucleotide-binding domain of ferredoxin-NADP reductase (FNR) module"/>
    <property type="match status" value="1"/>
</dbReference>
<dbReference type="RefSeq" id="WP_012963224.1">
    <property type="nucleotide sequence ID" value="NC_013799.1"/>
</dbReference>
<dbReference type="SUPFAM" id="SSF52343">
    <property type="entry name" value="Ferredoxin reductase-like, C-terminal NADP-linked domain"/>
    <property type="match status" value="1"/>
</dbReference>
<dbReference type="InterPro" id="IPR050353">
    <property type="entry name" value="PyrK_electron_transfer"/>
</dbReference>
<dbReference type="Gene3D" id="2.40.30.10">
    <property type="entry name" value="Translation factors"/>
    <property type="match status" value="1"/>
</dbReference>
<keyword evidence="4" id="KW-1185">Reference proteome</keyword>
<dbReference type="CDD" id="cd06221">
    <property type="entry name" value="sulfite_reductase_like"/>
    <property type="match status" value="1"/>
</dbReference>
<feature type="binding site" evidence="1">
    <location>
        <position position="239"/>
    </location>
    <ligand>
        <name>[2Fe-2S] cluster</name>
        <dbReference type="ChEBI" id="CHEBI:190135"/>
    </ligand>
</feature>
<dbReference type="KEGG" id="hte:Hydth_0579"/>
<feature type="binding site" evidence="1">
    <location>
        <position position="247"/>
    </location>
    <ligand>
        <name>[2Fe-2S] cluster</name>
        <dbReference type="ChEBI" id="CHEBI:190135"/>
    </ligand>
</feature>
<dbReference type="InterPro" id="IPR001433">
    <property type="entry name" value="OxRdtase_FAD/NAD-bd"/>
</dbReference>
<name>D3DGU0_HYDTT</name>
<dbReference type="Pfam" id="PF00175">
    <property type="entry name" value="NAD_binding_1"/>
    <property type="match status" value="1"/>
</dbReference>
<keyword evidence="1" id="KW-0411">Iron-sulfur</keyword>
<comment type="cofactor">
    <cofactor evidence="1">
        <name>[2Fe-2S] cluster</name>
        <dbReference type="ChEBI" id="CHEBI:190135"/>
    </cofactor>
    <text evidence="1">Binds 1 [2Fe-2S] cluster per subunit.</text>
</comment>
<organism evidence="3 4">
    <name type="scientific">Hydrogenobacter thermophilus (strain DSM 6534 / IAM 12695 / TK-6)</name>
    <dbReference type="NCBI Taxonomy" id="608538"/>
    <lineage>
        <taxon>Bacteria</taxon>
        <taxon>Pseudomonadati</taxon>
        <taxon>Aquificota</taxon>
        <taxon>Aquificia</taxon>
        <taxon>Aquificales</taxon>
        <taxon>Aquificaceae</taxon>
        <taxon>Hydrogenobacter</taxon>
    </lineage>
</organism>
<dbReference type="InterPro" id="IPR017938">
    <property type="entry name" value="Riboflavin_synthase-like_b-brl"/>
</dbReference>
<dbReference type="STRING" id="608538.HTH_0580"/>
<proteinExistence type="predicted"/>
<dbReference type="KEGG" id="hth:HTH_0580"/>
<dbReference type="Proteomes" id="UP000002574">
    <property type="component" value="Chromosome"/>
</dbReference>
<dbReference type="InterPro" id="IPR039261">
    <property type="entry name" value="FNR_nucleotide-bd"/>
</dbReference>
<feature type="binding site" evidence="1">
    <location>
        <position position="231"/>
    </location>
    <ligand>
        <name>[2Fe-2S] cluster</name>
        <dbReference type="ChEBI" id="CHEBI:190135"/>
    </ligand>
</feature>
<dbReference type="GO" id="GO:0006221">
    <property type="term" value="P:pyrimidine nucleotide biosynthetic process"/>
    <property type="evidence" value="ECO:0007669"/>
    <property type="project" value="InterPro"/>
</dbReference>
<dbReference type="EMBL" id="AP011112">
    <property type="protein sequence ID" value="BAI69042.1"/>
    <property type="molecule type" value="Genomic_DNA"/>
</dbReference>
<sequence length="267" mass="30576">MHTENPYLLREGRVKKVIREAEGVFTFYIETPIKAFPGQYNMLYAFGMGEAPITIAHAENGHLIHTVRAVGDVTKHIDTLKEGDILYYRGPYGNTWDIESAYGKHLLIVSGGLGLAATRWIYEKALKEASAFKKLVHLYGAKDYDSLIYRYLYQQWGMGENFLITLDKPDERWKGPKGLITELLKMVNVEPDTVVFMCGPDPMVKAFIAELEKRGVSVRNIYVSLERHMKCSVGTCGHCMIGPFFVCKDGPIFRYDRIREFFERKEV</sequence>
<protein>
    <submittedName>
        <fullName evidence="3">Oxidoreductase FAD/NAD(P)-binding</fullName>
    </submittedName>
</protein>
<feature type="binding site" evidence="1">
    <location>
        <position position="236"/>
    </location>
    <ligand>
        <name>[2Fe-2S] cluster</name>
        <dbReference type="ChEBI" id="CHEBI:190135"/>
    </ligand>
</feature>
<dbReference type="SUPFAM" id="SSF63380">
    <property type="entry name" value="Riboflavin synthase domain-like"/>
    <property type="match status" value="1"/>
</dbReference>
<dbReference type="GO" id="GO:0046872">
    <property type="term" value="F:metal ion binding"/>
    <property type="evidence" value="ECO:0007669"/>
    <property type="project" value="UniProtKB-KW"/>
</dbReference>
<dbReference type="eggNOG" id="COG0543">
    <property type="taxonomic scope" value="Bacteria"/>
</dbReference>
<keyword evidence="1" id="KW-0001">2Fe-2S</keyword>
<evidence type="ECO:0000313" key="3">
    <source>
        <dbReference type="EMBL" id="BAI69042.1"/>
    </source>
</evidence>
<keyword evidence="1" id="KW-0479">Metal-binding</keyword>
<dbReference type="OrthoDB" id="9796486at2"/>
<dbReference type="AlphaFoldDB" id="D3DGU0"/>
<dbReference type="PROSITE" id="PS51384">
    <property type="entry name" value="FAD_FR"/>
    <property type="match status" value="1"/>
</dbReference>
<feature type="domain" description="FAD-binding FR-type" evidence="2">
    <location>
        <begin position="7"/>
        <end position="98"/>
    </location>
</feature>
<dbReference type="PANTHER" id="PTHR43513">
    <property type="entry name" value="DIHYDROOROTATE DEHYDROGENASE B (NAD(+)), ELECTRON TRANSFER SUBUNIT"/>
    <property type="match status" value="1"/>
</dbReference>
<evidence type="ECO:0000259" key="2">
    <source>
        <dbReference type="PROSITE" id="PS51384"/>
    </source>
</evidence>
<dbReference type="GO" id="GO:0050660">
    <property type="term" value="F:flavin adenine dinucleotide binding"/>
    <property type="evidence" value="ECO:0007669"/>
    <property type="project" value="InterPro"/>
</dbReference>
<accession>D3DGU0</accession>
<dbReference type="InterPro" id="IPR019480">
    <property type="entry name" value="Dihydroorotate_DH_Fe-S-bd"/>
</dbReference>
<dbReference type="PIRSF" id="PIRSF006816">
    <property type="entry name" value="Cyc3_hyd_g"/>
    <property type="match status" value="1"/>
</dbReference>